<name>A0A0C3B7D5_SERVB</name>
<dbReference type="EMBL" id="KN824295">
    <property type="protein sequence ID" value="KIM28054.1"/>
    <property type="molecule type" value="Genomic_DNA"/>
</dbReference>
<reference evidence="2 3" key="1">
    <citation type="submission" date="2014-04" db="EMBL/GenBank/DDBJ databases">
        <authorList>
            <consortium name="DOE Joint Genome Institute"/>
            <person name="Kuo A."/>
            <person name="Zuccaro A."/>
            <person name="Kohler A."/>
            <person name="Nagy L.G."/>
            <person name="Floudas D."/>
            <person name="Copeland A."/>
            <person name="Barry K.W."/>
            <person name="Cichocki N."/>
            <person name="Veneault-Fourrey C."/>
            <person name="LaButti K."/>
            <person name="Lindquist E.A."/>
            <person name="Lipzen A."/>
            <person name="Lundell T."/>
            <person name="Morin E."/>
            <person name="Murat C."/>
            <person name="Sun H."/>
            <person name="Tunlid A."/>
            <person name="Henrissat B."/>
            <person name="Grigoriev I.V."/>
            <person name="Hibbett D.S."/>
            <person name="Martin F."/>
            <person name="Nordberg H.P."/>
            <person name="Cantor M.N."/>
            <person name="Hua S.X."/>
        </authorList>
    </citation>
    <scope>NUCLEOTIDE SEQUENCE [LARGE SCALE GENOMIC DNA]</scope>
    <source>
        <strain evidence="2 3">MAFF 305830</strain>
    </source>
</reference>
<evidence type="ECO:0000313" key="2">
    <source>
        <dbReference type="EMBL" id="KIM28054.1"/>
    </source>
</evidence>
<dbReference type="AlphaFoldDB" id="A0A0C3B7D5"/>
<protein>
    <recommendedName>
        <fullName evidence="1">F-box domain-containing protein</fullName>
    </recommendedName>
</protein>
<organism evidence="2 3">
    <name type="scientific">Serendipita vermifera MAFF 305830</name>
    <dbReference type="NCBI Taxonomy" id="933852"/>
    <lineage>
        <taxon>Eukaryota</taxon>
        <taxon>Fungi</taxon>
        <taxon>Dikarya</taxon>
        <taxon>Basidiomycota</taxon>
        <taxon>Agaricomycotina</taxon>
        <taxon>Agaricomycetes</taxon>
        <taxon>Sebacinales</taxon>
        <taxon>Serendipitaceae</taxon>
        <taxon>Serendipita</taxon>
    </lineage>
</organism>
<dbReference type="OrthoDB" id="5297217at2759"/>
<dbReference type="HOGENOM" id="CLU_2887237_0_0_1"/>
<evidence type="ECO:0000259" key="1">
    <source>
        <dbReference type="Pfam" id="PF12937"/>
    </source>
</evidence>
<dbReference type="Proteomes" id="UP000054097">
    <property type="component" value="Unassembled WGS sequence"/>
</dbReference>
<keyword evidence="3" id="KW-1185">Reference proteome</keyword>
<evidence type="ECO:0000313" key="3">
    <source>
        <dbReference type="Proteomes" id="UP000054097"/>
    </source>
</evidence>
<accession>A0A0C3B7D5</accession>
<sequence>MDSVGASMRSSKPLLPTEIIIQILECIDDRRDLSMACLASNFFSIIALPLLYRKLDIKRALFL</sequence>
<feature type="domain" description="F-box" evidence="1">
    <location>
        <begin position="15"/>
        <end position="57"/>
    </location>
</feature>
<dbReference type="InterPro" id="IPR036047">
    <property type="entry name" value="F-box-like_dom_sf"/>
</dbReference>
<proteinExistence type="predicted"/>
<dbReference type="InterPro" id="IPR001810">
    <property type="entry name" value="F-box_dom"/>
</dbReference>
<dbReference type="SUPFAM" id="SSF81383">
    <property type="entry name" value="F-box domain"/>
    <property type="match status" value="1"/>
</dbReference>
<gene>
    <name evidence="2" type="ORF">M408DRAFT_329705</name>
</gene>
<reference evidence="3" key="2">
    <citation type="submission" date="2015-01" db="EMBL/GenBank/DDBJ databases">
        <title>Evolutionary Origins and Diversification of the Mycorrhizal Mutualists.</title>
        <authorList>
            <consortium name="DOE Joint Genome Institute"/>
            <consortium name="Mycorrhizal Genomics Consortium"/>
            <person name="Kohler A."/>
            <person name="Kuo A."/>
            <person name="Nagy L.G."/>
            <person name="Floudas D."/>
            <person name="Copeland A."/>
            <person name="Barry K.W."/>
            <person name="Cichocki N."/>
            <person name="Veneault-Fourrey C."/>
            <person name="LaButti K."/>
            <person name="Lindquist E.A."/>
            <person name="Lipzen A."/>
            <person name="Lundell T."/>
            <person name="Morin E."/>
            <person name="Murat C."/>
            <person name="Riley R."/>
            <person name="Ohm R."/>
            <person name="Sun H."/>
            <person name="Tunlid A."/>
            <person name="Henrissat B."/>
            <person name="Grigoriev I.V."/>
            <person name="Hibbett D.S."/>
            <person name="Martin F."/>
        </authorList>
    </citation>
    <scope>NUCLEOTIDE SEQUENCE [LARGE SCALE GENOMIC DNA]</scope>
    <source>
        <strain evidence="3">MAFF 305830</strain>
    </source>
</reference>
<dbReference type="Pfam" id="PF12937">
    <property type="entry name" value="F-box-like"/>
    <property type="match status" value="1"/>
</dbReference>